<accession>A0A0D2DAM1</accession>
<dbReference type="AlphaFoldDB" id="A0A0D2DAM1"/>
<keyword evidence="1" id="KW-0805">Transcription regulation</keyword>
<dbReference type="PROSITE" id="PS00463">
    <property type="entry name" value="ZN2_CY6_FUNGAL_1"/>
    <property type="match status" value="1"/>
</dbReference>
<dbReference type="GO" id="GO:0003677">
    <property type="term" value="F:DNA binding"/>
    <property type="evidence" value="ECO:0007669"/>
    <property type="project" value="UniProtKB-KW"/>
</dbReference>
<feature type="domain" description="Zn(2)-C6 fungal-type" evidence="5">
    <location>
        <begin position="9"/>
        <end position="37"/>
    </location>
</feature>
<dbReference type="RefSeq" id="XP_013278444.1">
    <property type="nucleotide sequence ID" value="XM_013422990.1"/>
</dbReference>
<dbReference type="STRING" id="1442368.A0A0D2DAM1"/>
<dbReference type="OrthoDB" id="5429770at2759"/>
<dbReference type="PANTHER" id="PTHR38111">
    <property type="entry name" value="ZN(2)-C6 FUNGAL-TYPE DOMAIN-CONTAINING PROTEIN-RELATED"/>
    <property type="match status" value="1"/>
</dbReference>
<evidence type="ECO:0000256" key="2">
    <source>
        <dbReference type="ARBA" id="ARBA00023125"/>
    </source>
</evidence>
<dbReference type="CDD" id="cd00067">
    <property type="entry name" value="GAL4"/>
    <property type="match status" value="1"/>
</dbReference>
<evidence type="ECO:0000256" key="3">
    <source>
        <dbReference type="ARBA" id="ARBA00023163"/>
    </source>
</evidence>
<evidence type="ECO:0000313" key="6">
    <source>
        <dbReference type="EMBL" id="KIW74636.1"/>
    </source>
</evidence>
<evidence type="ECO:0000256" key="1">
    <source>
        <dbReference type="ARBA" id="ARBA00023015"/>
    </source>
</evidence>
<dbReference type="PANTHER" id="PTHR38111:SF11">
    <property type="entry name" value="TRANSCRIPTION FACTOR DOMAIN-CONTAINING PROTEIN-RELATED"/>
    <property type="match status" value="1"/>
</dbReference>
<dbReference type="VEuPathDB" id="FungiDB:Z517_11406"/>
<dbReference type="PROSITE" id="PS50048">
    <property type="entry name" value="ZN2_CY6_FUNGAL_2"/>
    <property type="match status" value="1"/>
</dbReference>
<dbReference type="GO" id="GO:0008270">
    <property type="term" value="F:zinc ion binding"/>
    <property type="evidence" value="ECO:0007669"/>
    <property type="project" value="InterPro"/>
</dbReference>
<evidence type="ECO:0000256" key="4">
    <source>
        <dbReference type="ARBA" id="ARBA00023242"/>
    </source>
</evidence>
<name>A0A0D2DAM1_9EURO</name>
<evidence type="ECO:0000259" key="5">
    <source>
        <dbReference type="PROSITE" id="PS50048"/>
    </source>
</evidence>
<keyword evidence="4" id="KW-0539">Nucleus</keyword>
<proteinExistence type="predicted"/>
<evidence type="ECO:0000313" key="7">
    <source>
        <dbReference type="Proteomes" id="UP000053029"/>
    </source>
</evidence>
<protein>
    <recommendedName>
        <fullName evidence="5">Zn(2)-C6 fungal-type domain-containing protein</fullName>
    </recommendedName>
</protein>
<organism evidence="6 7">
    <name type="scientific">Fonsecaea pedrosoi CBS 271.37</name>
    <dbReference type="NCBI Taxonomy" id="1442368"/>
    <lineage>
        <taxon>Eukaryota</taxon>
        <taxon>Fungi</taxon>
        <taxon>Dikarya</taxon>
        <taxon>Ascomycota</taxon>
        <taxon>Pezizomycotina</taxon>
        <taxon>Eurotiomycetes</taxon>
        <taxon>Chaetothyriomycetidae</taxon>
        <taxon>Chaetothyriales</taxon>
        <taxon>Herpotrichiellaceae</taxon>
        <taxon>Fonsecaea</taxon>
    </lineage>
</organism>
<dbReference type="GeneID" id="25310896"/>
<dbReference type="SUPFAM" id="SSF57701">
    <property type="entry name" value="Zn2/Cys6 DNA-binding domain"/>
    <property type="match status" value="1"/>
</dbReference>
<reference evidence="6 7" key="1">
    <citation type="submission" date="2015-01" db="EMBL/GenBank/DDBJ databases">
        <title>The Genome Sequence of Fonsecaea pedrosoi CBS 271.37.</title>
        <authorList>
            <consortium name="The Broad Institute Genomics Platform"/>
            <person name="Cuomo C."/>
            <person name="de Hoog S."/>
            <person name="Gorbushina A."/>
            <person name="Stielow B."/>
            <person name="Teixiera M."/>
            <person name="Abouelleil A."/>
            <person name="Chapman S.B."/>
            <person name="Priest M."/>
            <person name="Young S.K."/>
            <person name="Wortman J."/>
            <person name="Nusbaum C."/>
            <person name="Birren B."/>
        </authorList>
    </citation>
    <scope>NUCLEOTIDE SEQUENCE [LARGE SCALE GENOMIC DNA]</scope>
    <source>
        <strain evidence="6 7">CBS 271.37</strain>
    </source>
</reference>
<dbReference type="Pfam" id="PF00172">
    <property type="entry name" value="Zn_clus"/>
    <property type="match status" value="1"/>
</dbReference>
<dbReference type="HOGENOM" id="CLU_045868_0_0_1"/>
<dbReference type="Proteomes" id="UP000053029">
    <property type="component" value="Unassembled WGS sequence"/>
</dbReference>
<keyword evidence="7" id="KW-1185">Reference proteome</keyword>
<dbReference type="InterPro" id="IPR036864">
    <property type="entry name" value="Zn2-C6_fun-type_DNA-bd_sf"/>
</dbReference>
<gene>
    <name evidence="6" type="ORF">Z517_11406</name>
</gene>
<dbReference type="Gene3D" id="4.10.240.10">
    <property type="entry name" value="Zn(2)-C6 fungal-type DNA-binding domain"/>
    <property type="match status" value="1"/>
</dbReference>
<dbReference type="InterPro" id="IPR001138">
    <property type="entry name" value="Zn2Cys6_DnaBD"/>
</dbReference>
<dbReference type="GO" id="GO:0000981">
    <property type="term" value="F:DNA-binding transcription factor activity, RNA polymerase II-specific"/>
    <property type="evidence" value="ECO:0007669"/>
    <property type="project" value="InterPro"/>
</dbReference>
<dbReference type="SMART" id="SM00066">
    <property type="entry name" value="GAL4"/>
    <property type="match status" value="1"/>
</dbReference>
<dbReference type="InterPro" id="IPR053178">
    <property type="entry name" value="Osmoadaptation_assoc"/>
</dbReference>
<keyword evidence="2" id="KW-0238">DNA-binding</keyword>
<sequence length="472" mass="53308">MVGALKSTGCATCRKRKKKCGEETPSCSACIKAGWKCPGYPKRWKFIDEGGSLALLYRKKKYIFEDVGQHEAAVDEWLTFKVNPIDQGNGSLNPRSWNAIEWPLAFPVDQIRSTLCYILDEPQNRHTFPIKSHGRFYGMIPSRLGCSAALDDAVSCLCSIYTDSLRSDQTPSKKCLQLYARSLHSLRKSLGIRHIRAEAETICASIILQTCELVLNDDVGRWTQLCMGTKLLIQEHGAARFIHSFERAMLESQRAWFILHDASLGQECFLSRREWRQSLESPPTSIGTEGQASISLRSELCEFLVDVPGLIREATSTADQLLDGDVDPVGLKKRHQNAILQISSMKHAFEWWYSTKIAPLRSISDAVGPTRIETIRNSSVRDDLLLAVVDCVSNSIMIKLDTLQAQLNSDWGNLRVDVLGYQQAQAKRRKMMYQALQFVRDKSLVAAKPLEFGLRQLWLDTEFEHSEKYAAK</sequence>
<dbReference type="EMBL" id="KN846976">
    <property type="protein sequence ID" value="KIW74636.1"/>
    <property type="molecule type" value="Genomic_DNA"/>
</dbReference>
<keyword evidence="3" id="KW-0804">Transcription</keyword>